<evidence type="ECO:0000256" key="3">
    <source>
        <dbReference type="ARBA" id="ARBA00022448"/>
    </source>
</evidence>
<dbReference type="GO" id="GO:0016887">
    <property type="term" value="F:ATP hydrolysis activity"/>
    <property type="evidence" value="ECO:0007669"/>
    <property type="project" value="InterPro"/>
</dbReference>
<dbReference type="GO" id="GO:0005743">
    <property type="term" value="C:mitochondrial inner membrane"/>
    <property type="evidence" value="ECO:0007669"/>
    <property type="project" value="TreeGrafter"/>
</dbReference>
<feature type="transmembrane region" description="Helical" evidence="12">
    <location>
        <begin position="656"/>
        <end position="676"/>
    </location>
</feature>
<evidence type="ECO:0000259" key="14">
    <source>
        <dbReference type="PROSITE" id="PS50929"/>
    </source>
</evidence>
<dbReference type="FunFam" id="1.20.1560.10:FF:000009">
    <property type="entry name" value="ABC transporter B family member 1"/>
    <property type="match status" value="1"/>
</dbReference>
<name>A0AA38KVD0_TAXCH</name>
<feature type="domain" description="ABC transmembrane type-1" evidence="14">
    <location>
        <begin position="1"/>
        <end position="190"/>
    </location>
</feature>
<evidence type="ECO:0000313" key="16">
    <source>
        <dbReference type="Proteomes" id="UP000824469"/>
    </source>
</evidence>
<dbReference type="Pfam" id="PF00664">
    <property type="entry name" value="ABC_membrane"/>
    <property type="match status" value="2"/>
</dbReference>
<dbReference type="InterPro" id="IPR027417">
    <property type="entry name" value="P-loop_NTPase"/>
</dbReference>
<feature type="non-terminal residue" evidence="15">
    <location>
        <position position="1"/>
    </location>
</feature>
<feature type="domain" description="ABC transporter" evidence="13">
    <location>
        <begin position="225"/>
        <end position="461"/>
    </location>
</feature>
<dbReference type="InterPro" id="IPR003593">
    <property type="entry name" value="AAA+_ATPase"/>
</dbReference>
<dbReference type="SMART" id="SM00382">
    <property type="entry name" value="AAA"/>
    <property type="match status" value="2"/>
</dbReference>
<dbReference type="FunFam" id="3.40.50.300:FF:000066">
    <property type="entry name" value="ABC transporter B family member 1"/>
    <property type="match status" value="1"/>
</dbReference>
<feature type="domain" description="ABC transmembrane type-1" evidence="14">
    <location>
        <begin position="543"/>
        <end position="820"/>
    </location>
</feature>
<comment type="caution">
    <text evidence="15">The sequence shown here is derived from an EMBL/GenBank/DDBJ whole genome shotgun (WGS) entry which is preliminary data.</text>
</comment>
<evidence type="ECO:0000256" key="12">
    <source>
        <dbReference type="SAM" id="Phobius"/>
    </source>
</evidence>
<keyword evidence="7" id="KW-0067">ATP-binding</keyword>
<dbReference type="Gene3D" id="3.40.50.300">
    <property type="entry name" value="P-loop containing nucleotide triphosphate hydrolases"/>
    <property type="match status" value="2"/>
</dbReference>
<evidence type="ECO:0000256" key="4">
    <source>
        <dbReference type="ARBA" id="ARBA00022692"/>
    </source>
</evidence>
<protein>
    <submittedName>
        <fullName evidence="15">Uncharacterized protein</fullName>
    </submittedName>
</protein>
<evidence type="ECO:0000256" key="11">
    <source>
        <dbReference type="ARBA" id="ARBA00062948"/>
    </source>
</evidence>
<dbReference type="GO" id="GO:0015421">
    <property type="term" value="F:ABC-type oligopeptide transporter activity"/>
    <property type="evidence" value="ECO:0007669"/>
    <property type="project" value="TreeGrafter"/>
</dbReference>
<dbReference type="OMA" id="RANVMHQ"/>
<feature type="transmembrane region" description="Helical" evidence="12">
    <location>
        <begin position="757"/>
        <end position="782"/>
    </location>
</feature>
<evidence type="ECO:0000256" key="6">
    <source>
        <dbReference type="ARBA" id="ARBA00022741"/>
    </source>
</evidence>
<keyword evidence="4 12" id="KW-0812">Transmembrane</keyword>
<feature type="transmembrane region" description="Helical" evidence="12">
    <location>
        <begin position="6"/>
        <end position="26"/>
    </location>
</feature>
<proteinExistence type="inferred from homology"/>
<dbReference type="PANTHER" id="PTHR43394">
    <property type="entry name" value="ATP-DEPENDENT PERMEASE MDL1, MITOCHONDRIAL"/>
    <property type="match status" value="1"/>
</dbReference>
<dbReference type="CDD" id="cd03249">
    <property type="entry name" value="ABC_MTABC3_MDL1_MDL2"/>
    <property type="match status" value="2"/>
</dbReference>
<dbReference type="Gene3D" id="1.20.1560.10">
    <property type="entry name" value="ABC transporter type 1, transmembrane domain"/>
    <property type="match status" value="3"/>
</dbReference>
<dbReference type="CDD" id="cd18577">
    <property type="entry name" value="ABC_6TM_Pgp_ABCB1_D1_like"/>
    <property type="match status" value="1"/>
</dbReference>
<gene>
    <name evidence="15" type="ORF">KI387_010126</name>
</gene>
<feature type="transmembrane region" description="Helical" evidence="12">
    <location>
        <begin position="794"/>
        <end position="815"/>
    </location>
</feature>
<accession>A0AA38KVD0</accession>
<dbReference type="GO" id="GO:0005524">
    <property type="term" value="F:ATP binding"/>
    <property type="evidence" value="ECO:0007669"/>
    <property type="project" value="UniProtKB-KW"/>
</dbReference>
<feature type="transmembrane region" description="Helical" evidence="12">
    <location>
        <begin position="164"/>
        <end position="186"/>
    </location>
</feature>
<dbReference type="CDD" id="cd18578">
    <property type="entry name" value="ABC_6TM_Pgp_ABCB1_D2_like"/>
    <property type="match status" value="1"/>
</dbReference>
<keyword evidence="8 12" id="KW-1133">Transmembrane helix</keyword>
<sequence length="1103" mass="120760">ISLYMVGLSILVMFGAYLQITCWTIAGEKMAQRIRTKYLRAVLRQDIEYFDTGIETGDIMHGLSTDVTQIQEATGVKASYREAGNIAEQAASSIRTVLSFVAEDHLVARYSELLSKSTPFGLKIGFAKGIGLGIIYLISYSTWAMAFFYGSILVANKTISGGDAIACFFGVNVGSRGLALALSYFAQFAQGSVSASRVFHVIERIPYIDIDDREGTVLTNVKGRIEFKKIEFAYPARPDTPVLRSFNCVVRHAKTLALVGPSGAGKSTVFSLIERFYDPQTGYVLLDGVDIKELQLRWLRKQIGMVGQEPVLFATTILENILYGKEDATLNDVTAATIAANIHSFISSLPEGYSTQVGDQGVQLSGGQKQRIAIARAILKNPKILLLDEATSALDSESEKVVQEALDRLSIGRTTIVIAHRLSTVRNADSIAVMEQGVVVEKGVHDELMEKQGCYFSLVNMFASHKPQHDPSKFPNSPYSPYNNSETSMYDYSSYNPITKQFQQDVGQQEKSKLKPVPLSRIINMQKPEFTMLFIGFFNALHAGAIFSIFPLILGEALQVYFDQDTKRMRTKVNYLCLALVALGFGCIISMTGQHGFCNWAGTKLTRRIRERLFQSILNQEVAWFDQEENGRGVLTSRLSADCTNLRAVLGDRFSVLLMGISSTAVALIICAALNWKLTLLAIALIPFFLGASYLSLITTIGSKDKTDGYARASTIAAGAVSNARTVATFSAQDKLVSTFNNALSGPCKRAIKNSQIIGLALGLSNGAVYLAYTLTLWFGSYLVEKNQAGFGDVFKIFLIVVLSSFSLGQLAGLAPDTSKAAVAIPSVFHIIDRNPKIQTGRHERRKLEMLNGEMEVKNVSFAYPSRPDTMVLKKFTLRMKAGTMTAIVGGSGSGKSTILWLIQRFYDPNQGKILLDDIDIKVLDLKWLRKQMALVSQEPALFAGSIRENIAFGSPNTTRAEIEQAAASAYIHKFISSLPQGYDTQVGESGVQLSGGQKQRIAIARAIVKGSKILLLDEASSALDVESEMNVQEAINSIRKGKKITAVIVAHRLSTIREARRIAVVEEGSVVELGSHTDLLTTKPDGIYVNMVRTEMEAQALA</sequence>
<keyword evidence="6" id="KW-0547">Nucleotide-binding</keyword>
<comment type="subunit">
    <text evidence="11">Interacts with 1-naphthylphthalamic acid (NPA).</text>
</comment>
<dbReference type="SUPFAM" id="SSF90123">
    <property type="entry name" value="ABC transporter transmembrane region"/>
    <property type="match status" value="2"/>
</dbReference>
<dbReference type="FunFam" id="3.40.50.300:FF:000205">
    <property type="entry name" value="ABC transporter B family member 4"/>
    <property type="match status" value="1"/>
</dbReference>
<keyword evidence="9 12" id="KW-0472">Membrane</keyword>
<feature type="domain" description="ABC transporter" evidence="13">
    <location>
        <begin position="855"/>
        <end position="1093"/>
    </location>
</feature>
<dbReference type="GO" id="GO:0010329">
    <property type="term" value="F:auxin efflux transmembrane transporter activity"/>
    <property type="evidence" value="ECO:0007669"/>
    <property type="project" value="UniProtKB-ARBA"/>
</dbReference>
<evidence type="ECO:0000256" key="9">
    <source>
        <dbReference type="ARBA" id="ARBA00023136"/>
    </source>
</evidence>
<dbReference type="AlphaFoldDB" id="A0AA38KVD0"/>
<dbReference type="InterPro" id="IPR011527">
    <property type="entry name" value="ABC1_TM_dom"/>
</dbReference>
<organism evidence="15 16">
    <name type="scientific">Taxus chinensis</name>
    <name type="common">Chinese yew</name>
    <name type="synonym">Taxus wallichiana var. chinensis</name>
    <dbReference type="NCBI Taxonomy" id="29808"/>
    <lineage>
        <taxon>Eukaryota</taxon>
        <taxon>Viridiplantae</taxon>
        <taxon>Streptophyta</taxon>
        <taxon>Embryophyta</taxon>
        <taxon>Tracheophyta</taxon>
        <taxon>Spermatophyta</taxon>
        <taxon>Pinopsida</taxon>
        <taxon>Pinidae</taxon>
        <taxon>Conifers II</taxon>
        <taxon>Cupressales</taxon>
        <taxon>Taxaceae</taxon>
        <taxon>Taxus</taxon>
    </lineage>
</organism>
<dbReference type="PROSITE" id="PS50893">
    <property type="entry name" value="ABC_TRANSPORTER_2"/>
    <property type="match status" value="2"/>
</dbReference>
<evidence type="ECO:0000256" key="1">
    <source>
        <dbReference type="ARBA" id="ARBA00004651"/>
    </source>
</evidence>
<dbReference type="InterPro" id="IPR003439">
    <property type="entry name" value="ABC_transporter-like_ATP-bd"/>
</dbReference>
<dbReference type="PANTHER" id="PTHR43394:SF18">
    <property type="entry name" value="ABC TRANSPORTER B FAMILY MEMBER 11-LIKE"/>
    <property type="match status" value="1"/>
</dbReference>
<dbReference type="GO" id="GO:0090374">
    <property type="term" value="P:oligopeptide export from mitochondrion"/>
    <property type="evidence" value="ECO:0007669"/>
    <property type="project" value="TreeGrafter"/>
</dbReference>
<dbReference type="InterPro" id="IPR039421">
    <property type="entry name" value="Type_1_exporter"/>
</dbReference>
<dbReference type="InterPro" id="IPR036640">
    <property type="entry name" value="ABC1_TM_sf"/>
</dbReference>
<evidence type="ECO:0000256" key="5">
    <source>
        <dbReference type="ARBA" id="ARBA00022737"/>
    </source>
</evidence>
<dbReference type="EMBL" id="JAHRHJ020000008">
    <property type="protein sequence ID" value="KAH9305722.1"/>
    <property type="molecule type" value="Genomic_DNA"/>
</dbReference>
<comment type="similarity">
    <text evidence="2">Belongs to the ABC transporter superfamily. ABCB family. Multidrug resistance exporter (TC 3.A.1.201) subfamily.</text>
</comment>
<dbReference type="GO" id="GO:0010328">
    <property type="term" value="F:auxin influx transmembrane transporter activity"/>
    <property type="evidence" value="ECO:0007669"/>
    <property type="project" value="UniProtKB-ARBA"/>
</dbReference>
<evidence type="ECO:0000256" key="8">
    <source>
        <dbReference type="ARBA" id="ARBA00022989"/>
    </source>
</evidence>
<keyword evidence="16" id="KW-1185">Reference proteome</keyword>
<feature type="transmembrane region" description="Helical" evidence="12">
    <location>
        <begin position="573"/>
        <end position="602"/>
    </location>
</feature>
<keyword evidence="10" id="KW-0325">Glycoprotein</keyword>
<dbReference type="Proteomes" id="UP000824469">
    <property type="component" value="Unassembled WGS sequence"/>
</dbReference>
<dbReference type="GO" id="GO:0005886">
    <property type="term" value="C:plasma membrane"/>
    <property type="evidence" value="ECO:0007669"/>
    <property type="project" value="UniProtKB-SubCell"/>
</dbReference>
<keyword evidence="5" id="KW-0677">Repeat</keyword>
<evidence type="ECO:0000256" key="10">
    <source>
        <dbReference type="ARBA" id="ARBA00023180"/>
    </source>
</evidence>
<dbReference type="Pfam" id="PF00005">
    <property type="entry name" value="ABC_tran"/>
    <property type="match status" value="2"/>
</dbReference>
<keyword evidence="3" id="KW-0813">Transport</keyword>
<dbReference type="PROSITE" id="PS50929">
    <property type="entry name" value="ABC_TM1F"/>
    <property type="match status" value="2"/>
</dbReference>
<dbReference type="SUPFAM" id="SSF52540">
    <property type="entry name" value="P-loop containing nucleoside triphosphate hydrolases"/>
    <property type="match status" value="2"/>
</dbReference>
<evidence type="ECO:0000256" key="2">
    <source>
        <dbReference type="ARBA" id="ARBA00007577"/>
    </source>
</evidence>
<evidence type="ECO:0000313" key="15">
    <source>
        <dbReference type="EMBL" id="KAH9305722.1"/>
    </source>
</evidence>
<feature type="transmembrane region" description="Helical" evidence="12">
    <location>
        <begin position="682"/>
        <end position="702"/>
    </location>
</feature>
<evidence type="ECO:0000256" key="7">
    <source>
        <dbReference type="ARBA" id="ARBA00022840"/>
    </source>
</evidence>
<reference evidence="15 16" key="1">
    <citation type="journal article" date="2021" name="Nat. Plants">
        <title>The Taxus genome provides insights into paclitaxel biosynthesis.</title>
        <authorList>
            <person name="Xiong X."/>
            <person name="Gou J."/>
            <person name="Liao Q."/>
            <person name="Li Y."/>
            <person name="Zhou Q."/>
            <person name="Bi G."/>
            <person name="Li C."/>
            <person name="Du R."/>
            <person name="Wang X."/>
            <person name="Sun T."/>
            <person name="Guo L."/>
            <person name="Liang H."/>
            <person name="Lu P."/>
            <person name="Wu Y."/>
            <person name="Zhang Z."/>
            <person name="Ro D.K."/>
            <person name="Shang Y."/>
            <person name="Huang S."/>
            <person name="Yan J."/>
        </authorList>
    </citation>
    <scope>NUCLEOTIDE SEQUENCE [LARGE SCALE GENOMIC DNA]</scope>
    <source>
        <strain evidence="15">Ta-2019</strain>
    </source>
</reference>
<feature type="transmembrane region" description="Helical" evidence="12">
    <location>
        <begin position="130"/>
        <end position="152"/>
    </location>
</feature>
<evidence type="ECO:0000259" key="13">
    <source>
        <dbReference type="PROSITE" id="PS50893"/>
    </source>
</evidence>
<feature type="transmembrane region" description="Helical" evidence="12">
    <location>
        <begin position="530"/>
        <end position="553"/>
    </location>
</feature>
<dbReference type="InterPro" id="IPR017871">
    <property type="entry name" value="ABC_transporter-like_CS"/>
</dbReference>
<dbReference type="PROSITE" id="PS00211">
    <property type="entry name" value="ABC_TRANSPORTER_1"/>
    <property type="match status" value="2"/>
</dbReference>
<comment type="subcellular location">
    <subcellularLocation>
        <location evidence="1">Cell membrane</location>
        <topology evidence="1">Multi-pass membrane protein</topology>
    </subcellularLocation>
</comment>